<protein>
    <submittedName>
        <fullName evidence="2">IS3 family transposase</fullName>
    </submittedName>
</protein>
<sequence>MFVPENETELIQQIDDFFAWYNFDRPQLKFKGMTPIEYRETYL</sequence>
<dbReference type="Proteomes" id="UP000559962">
    <property type="component" value="Unassembled WGS sequence"/>
</dbReference>
<dbReference type="InterPro" id="IPR001584">
    <property type="entry name" value="Integrase_cat-core"/>
</dbReference>
<evidence type="ECO:0000259" key="1">
    <source>
        <dbReference type="Pfam" id="PF13333"/>
    </source>
</evidence>
<proteinExistence type="predicted"/>
<dbReference type="GO" id="GO:0015074">
    <property type="term" value="P:DNA integration"/>
    <property type="evidence" value="ECO:0007669"/>
    <property type="project" value="InterPro"/>
</dbReference>
<organism evidence="2 3">
    <name type="scientific">Pseudolactococcus chungangensis</name>
    <dbReference type="NCBI Taxonomy" id="451457"/>
    <lineage>
        <taxon>Bacteria</taxon>
        <taxon>Bacillati</taxon>
        <taxon>Bacillota</taxon>
        <taxon>Bacilli</taxon>
        <taxon>Lactobacillales</taxon>
        <taxon>Streptococcaceae</taxon>
        <taxon>Pseudolactococcus</taxon>
    </lineage>
</organism>
<accession>A0A847J6I5</accession>
<comment type="caution">
    <text evidence="2">The sequence shown here is derived from an EMBL/GenBank/DDBJ whole genome shotgun (WGS) entry which is preliminary data.</text>
</comment>
<dbReference type="EMBL" id="JAAYVO010000147">
    <property type="protein sequence ID" value="NLH36443.1"/>
    <property type="molecule type" value="Genomic_DNA"/>
</dbReference>
<evidence type="ECO:0000313" key="2">
    <source>
        <dbReference type="EMBL" id="NLH36443.1"/>
    </source>
</evidence>
<reference evidence="2 3" key="1">
    <citation type="journal article" date="2020" name="Biotechnol. Biofuels">
        <title>New insights from the biogas microbiome by comprehensive genome-resolved metagenomics of nearly 1600 species originating from multiple anaerobic digesters.</title>
        <authorList>
            <person name="Campanaro S."/>
            <person name="Treu L."/>
            <person name="Rodriguez-R L.M."/>
            <person name="Kovalovszki A."/>
            <person name="Ziels R.M."/>
            <person name="Maus I."/>
            <person name="Zhu X."/>
            <person name="Kougias P.G."/>
            <person name="Basile A."/>
            <person name="Luo G."/>
            <person name="Schluter A."/>
            <person name="Konstantinidis K.T."/>
            <person name="Angelidaki I."/>
        </authorList>
    </citation>
    <scope>NUCLEOTIDE SEQUENCE [LARGE SCALE GENOMIC DNA]</scope>
    <source>
        <strain evidence="2">AS27yjCOA_61</strain>
    </source>
</reference>
<dbReference type="AlphaFoldDB" id="A0A847J6I5"/>
<name>A0A847J6I5_9LACT</name>
<feature type="domain" description="Integrase catalytic" evidence="1">
    <location>
        <begin position="8"/>
        <end position="42"/>
    </location>
</feature>
<evidence type="ECO:0000313" key="3">
    <source>
        <dbReference type="Proteomes" id="UP000559962"/>
    </source>
</evidence>
<gene>
    <name evidence="2" type="ORF">GX453_10585</name>
</gene>
<dbReference type="Pfam" id="PF13333">
    <property type="entry name" value="rve_2"/>
    <property type="match status" value="1"/>
</dbReference>